<feature type="transmembrane region" description="Helical" evidence="7">
    <location>
        <begin position="288"/>
        <end position="315"/>
    </location>
</feature>
<dbReference type="InterPro" id="IPR050545">
    <property type="entry name" value="Mycobact_MmpL"/>
</dbReference>
<dbReference type="PANTHER" id="PTHR33406">
    <property type="entry name" value="MEMBRANE PROTEIN MJ1562-RELATED"/>
    <property type="match status" value="1"/>
</dbReference>
<name>A0A7K3WI71_9ACTN</name>
<keyword evidence="11" id="KW-1185">Reference proteome</keyword>
<dbReference type="PROSITE" id="PS50156">
    <property type="entry name" value="SSD"/>
    <property type="match status" value="1"/>
</dbReference>
<evidence type="ECO:0000259" key="9">
    <source>
        <dbReference type="PROSITE" id="PS50156"/>
    </source>
</evidence>
<feature type="transmembrane region" description="Helical" evidence="7">
    <location>
        <begin position="158"/>
        <end position="176"/>
    </location>
</feature>
<sequence length="681" mass="69580">MVVLLALLVSAAALALGGSPRVSQEVTAALPSGADSTEVAALQQRLPSASVDPALIVYSRPGGTLTDADVAALGERADAVTAAFPDSPVSPPVVADDRAAALVSVSLPADLPTAELGTTVERLRAEAATDLPDGLRAQVTGNAAFTADLGAVFEGADITLLAATALVVALLLLLTYRSPWLWLVPLTVIAVGDQVAAKVVAVLTRTTGLTVDDSTVGITSVLVFGAGTNYALLLIARYREELRRTEDRHTAMQRALRSAGPAVLASSGTVFLALLTLAAAVTPGSRSIGLAGAAGIAVAVVYALVVLPAALVLFGRGLFWPFTPRLGQPDPTRSGPWSRIGAAVVRYPRRVAVASVIVLGVLATGTTAISAGLSLTEQFREPVESAEGLETLAAGFAAGTADPAAVITSAATAEQVASAARAVPGVDAATVGETDGDLTQVDVVLDARPGSEQSFDTVRALREAVAAVPGSDALVGGTEATELDARDAAARDRLVVIPLVLAVVLVVLLTLLRAVVASVLLILTVIASYAAAMGAGWLLFRTLFDFPALDAGVPLLAFLFLVALGVDYNIFLVTRAREEAAHAGTRAGMVTAVAVTGGVITSAGVLLAAVFAVLGVLPLITLTQLGVIVGLGVLLDTLLVRSVLVPALVSMLDRRFWWPSALSRSEPEPTRQPAPLETARS</sequence>
<organism evidence="10 11">
    <name type="scientific">Goekera deserti</name>
    <dbReference type="NCBI Taxonomy" id="2497753"/>
    <lineage>
        <taxon>Bacteria</taxon>
        <taxon>Bacillati</taxon>
        <taxon>Actinomycetota</taxon>
        <taxon>Actinomycetes</taxon>
        <taxon>Geodermatophilales</taxon>
        <taxon>Geodermatophilaceae</taxon>
        <taxon>Goekera</taxon>
    </lineage>
</organism>
<feature type="signal peptide" evidence="8">
    <location>
        <begin position="1"/>
        <end position="15"/>
    </location>
</feature>
<keyword evidence="8" id="KW-0732">Signal</keyword>
<keyword evidence="6 7" id="KW-0472">Membrane</keyword>
<dbReference type="Pfam" id="PF03176">
    <property type="entry name" value="MMPL"/>
    <property type="match status" value="2"/>
</dbReference>
<feature type="chain" id="PRO_5039523230" evidence="8">
    <location>
        <begin position="16"/>
        <end position="681"/>
    </location>
</feature>
<feature type="transmembrane region" description="Helical" evidence="7">
    <location>
        <begin position="592"/>
        <end position="620"/>
    </location>
</feature>
<accession>A0A7K3WI71</accession>
<dbReference type="InterPro" id="IPR000731">
    <property type="entry name" value="SSD"/>
</dbReference>
<feature type="transmembrane region" description="Helical" evidence="7">
    <location>
        <begin position="259"/>
        <end position="282"/>
    </location>
</feature>
<keyword evidence="5 7" id="KW-1133">Transmembrane helix</keyword>
<dbReference type="GO" id="GO:0005886">
    <property type="term" value="C:plasma membrane"/>
    <property type="evidence" value="ECO:0007669"/>
    <property type="project" value="UniProtKB-SubCell"/>
</dbReference>
<evidence type="ECO:0000313" key="10">
    <source>
        <dbReference type="EMBL" id="NEL56042.1"/>
    </source>
</evidence>
<evidence type="ECO:0000313" key="11">
    <source>
        <dbReference type="Proteomes" id="UP000470470"/>
    </source>
</evidence>
<keyword evidence="4 7" id="KW-0812">Transmembrane</keyword>
<gene>
    <name evidence="10" type="ORF">G1H19_18875</name>
</gene>
<comment type="caution">
    <text evidence="10">The sequence shown here is derived from an EMBL/GenBank/DDBJ whole genome shotgun (WGS) entry which is preliminary data.</text>
</comment>
<feature type="transmembrane region" description="Helical" evidence="7">
    <location>
        <begin position="183"/>
        <end position="204"/>
    </location>
</feature>
<feature type="transmembrane region" description="Helical" evidence="7">
    <location>
        <begin position="216"/>
        <end position="238"/>
    </location>
</feature>
<dbReference type="Proteomes" id="UP000470470">
    <property type="component" value="Unassembled WGS sequence"/>
</dbReference>
<comment type="subcellular location">
    <subcellularLocation>
        <location evidence="1">Cell membrane</location>
        <topology evidence="1">Multi-pass membrane protein</topology>
    </subcellularLocation>
</comment>
<reference evidence="10 11" key="1">
    <citation type="submission" date="2020-02" db="EMBL/GenBank/DDBJ databases">
        <title>The whole genome sequence of CPCC 205119.</title>
        <authorList>
            <person name="Jiang Z."/>
        </authorList>
    </citation>
    <scope>NUCLEOTIDE SEQUENCE [LARGE SCALE GENOMIC DNA]</scope>
    <source>
        <strain evidence="10 11">CPCC 205119</strain>
    </source>
</reference>
<dbReference type="InterPro" id="IPR004869">
    <property type="entry name" value="MMPL_dom"/>
</dbReference>
<dbReference type="PANTHER" id="PTHR33406:SF6">
    <property type="entry name" value="MEMBRANE PROTEIN YDGH-RELATED"/>
    <property type="match status" value="1"/>
</dbReference>
<feature type="transmembrane region" description="Helical" evidence="7">
    <location>
        <begin position="494"/>
        <end position="512"/>
    </location>
</feature>
<evidence type="ECO:0000256" key="4">
    <source>
        <dbReference type="ARBA" id="ARBA00022692"/>
    </source>
</evidence>
<dbReference type="AlphaFoldDB" id="A0A7K3WI71"/>
<evidence type="ECO:0000256" key="3">
    <source>
        <dbReference type="ARBA" id="ARBA00022475"/>
    </source>
</evidence>
<evidence type="ECO:0000256" key="5">
    <source>
        <dbReference type="ARBA" id="ARBA00022989"/>
    </source>
</evidence>
<feature type="transmembrane region" description="Helical" evidence="7">
    <location>
        <begin position="351"/>
        <end position="373"/>
    </location>
</feature>
<dbReference type="EMBL" id="JAAGWK010000028">
    <property type="protein sequence ID" value="NEL56042.1"/>
    <property type="molecule type" value="Genomic_DNA"/>
</dbReference>
<dbReference type="SUPFAM" id="SSF82866">
    <property type="entry name" value="Multidrug efflux transporter AcrB transmembrane domain"/>
    <property type="match status" value="2"/>
</dbReference>
<feature type="domain" description="SSD" evidence="9">
    <location>
        <begin position="208"/>
        <end position="313"/>
    </location>
</feature>
<evidence type="ECO:0000256" key="8">
    <source>
        <dbReference type="SAM" id="SignalP"/>
    </source>
</evidence>
<feature type="transmembrane region" description="Helical" evidence="7">
    <location>
        <begin position="626"/>
        <end position="649"/>
    </location>
</feature>
<protein>
    <submittedName>
        <fullName evidence="10">MMPL family transporter</fullName>
    </submittedName>
</protein>
<evidence type="ECO:0000256" key="7">
    <source>
        <dbReference type="SAM" id="Phobius"/>
    </source>
</evidence>
<comment type="similarity">
    <text evidence="2">Belongs to the resistance-nodulation-cell division (RND) (TC 2.A.6) family. MmpL subfamily.</text>
</comment>
<evidence type="ECO:0000256" key="1">
    <source>
        <dbReference type="ARBA" id="ARBA00004651"/>
    </source>
</evidence>
<evidence type="ECO:0000256" key="2">
    <source>
        <dbReference type="ARBA" id="ARBA00010157"/>
    </source>
</evidence>
<dbReference type="Gene3D" id="1.20.1640.10">
    <property type="entry name" value="Multidrug efflux transporter AcrB transmembrane domain"/>
    <property type="match status" value="2"/>
</dbReference>
<feature type="transmembrane region" description="Helical" evidence="7">
    <location>
        <begin position="552"/>
        <end position="571"/>
    </location>
</feature>
<feature type="transmembrane region" description="Helical" evidence="7">
    <location>
        <begin position="519"/>
        <end position="540"/>
    </location>
</feature>
<evidence type="ECO:0000256" key="6">
    <source>
        <dbReference type="ARBA" id="ARBA00023136"/>
    </source>
</evidence>
<keyword evidence="3" id="KW-1003">Cell membrane</keyword>
<proteinExistence type="inferred from homology"/>